<dbReference type="PIRSF" id="PIRSF002741">
    <property type="entry name" value="MppA"/>
    <property type="match status" value="1"/>
</dbReference>
<dbReference type="Pfam" id="PF00496">
    <property type="entry name" value="SBP_bac_5"/>
    <property type="match status" value="1"/>
</dbReference>
<dbReference type="InterPro" id="IPR030678">
    <property type="entry name" value="Peptide/Ni-bd"/>
</dbReference>
<dbReference type="FunFam" id="3.10.105.10:FF:000001">
    <property type="entry name" value="Oligopeptide ABC transporter, oligopeptide-binding protein"/>
    <property type="match status" value="1"/>
</dbReference>
<dbReference type="PANTHER" id="PTHR30290">
    <property type="entry name" value="PERIPLASMIC BINDING COMPONENT OF ABC TRANSPORTER"/>
    <property type="match status" value="1"/>
</dbReference>
<dbReference type="FunFam" id="3.90.76.10:FF:000001">
    <property type="entry name" value="Oligopeptide ABC transporter substrate-binding protein"/>
    <property type="match status" value="1"/>
</dbReference>
<dbReference type="GO" id="GO:0030288">
    <property type="term" value="C:outer membrane-bounded periplasmic space"/>
    <property type="evidence" value="ECO:0007669"/>
    <property type="project" value="TreeGrafter"/>
</dbReference>
<dbReference type="GO" id="GO:0015833">
    <property type="term" value="P:peptide transport"/>
    <property type="evidence" value="ECO:0007669"/>
    <property type="project" value="TreeGrafter"/>
</dbReference>
<evidence type="ECO:0000313" key="7">
    <source>
        <dbReference type="EMBL" id="SEF46231.1"/>
    </source>
</evidence>
<dbReference type="CDD" id="cd08504">
    <property type="entry name" value="PBP2_OppA"/>
    <property type="match status" value="1"/>
</dbReference>
<evidence type="ECO:0000256" key="3">
    <source>
        <dbReference type="ARBA" id="ARBA00022448"/>
    </source>
</evidence>
<dbReference type="Gene3D" id="3.90.76.10">
    <property type="entry name" value="Dipeptide-binding Protein, Domain 1"/>
    <property type="match status" value="1"/>
</dbReference>
<dbReference type="GO" id="GO:1904680">
    <property type="term" value="F:peptide transmembrane transporter activity"/>
    <property type="evidence" value="ECO:0007669"/>
    <property type="project" value="TreeGrafter"/>
</dbReference>
<feature type="domain" description="Solute-binding protein family 5" evidence="6">
    <location>
        <begin position="81"/>
        <end position="455"/>
    </location>
</feature>
<dbReference type="InterPro" id="IPR023765">
    <property type="entry name" value="SBP_5_CS"/>
</dbReference>
<sequence>MTPKKILPLAIASAFAFTSTAILAANVPDGTVLAQEQHLVRGNGAEPSTIDPSFVNSGMPGDIIANDMFEGLIIEDLNGRMIPGQAKSWEVSKDGLTVTFRLKEDLKWSNGSPLTAHDFVFAWQRAVDPSTGNNTGHYFKTANLANAAGILAGDLKPSELGVKAITDTALEVTLTKPTPYFLSLMSVKTFFPIPKTVVKKFGDQWTKPEHIATNGAYTLVKWVPNEYVEVKRNPAYWDNKHTVIEGVTYLGLSSQNAELIRYQSGEIDMTNRIQLEQYQRLIKEDPSQIQGLPLLGSYIYSFNTQKPPFDNVKVRQALTIAIDRNILVEKITGQGEVAAYTPVPSIIPSYSAPQMAYADKNMEERLANAKQLLEEAGFNQSNPLEFTVTYNTSENHKKIALALASMWKPLGVKVNLQNMEWKAYVSAKSLGDYQVARSWSFGDYAEPSSVLASYTCNHTENESGFCDAKFDELMKRASVTADKAKRYQLFNEAETILAEATPIIPLYYYKHTRLVRNTLKGFPVNNPKGNIYAKDMYFIQP</sequence>
<dbReference type="GO" id="GO:0043190">
    <property type="term" value="C:ATP-binding cassette (ABC) transporter complex"/>
    <property type="evidence" value="ECO:0007669"/>
    <property type="project" value="InterPro"/>
</dbReference>
<dbReference type="OrthoDB" id="9801912at2"/>
<feature type="signal peptide" evidence="5">
    <location>
        <begin position="1"/>
        <end position="24"/>
    </location>
</feature>
<dbReference type="Gene3D" id="3.10.105.10">
    <property type="entry name" value="Dipeptide-binding Protein, Domain 3"/>
    <property type="match status" value="1"/>
</dbReference>
<evidence type="ECO:0000256" key="5">
    <source>
        <dbReference type="SAM" id="SignalP"/>
    </source>
</evidence>
<dbReference type="EMBL" id="FNVG01000001">
    <property type="protein sequence ID" value="SEF46231.1"/>
    <property type="molecule type" value="Genomic_DNA"/>
</dbReference>
<protein>
    <submittedName>
        <fullName evidence="7">Oligopeptide transport system substrate-binding protein</fullName>
    </submittedName>
</protein>
<comment type="subcellular location">
    <subcellularLocation>
        <location evidence="1">Cell envelope</location>
    </subcellularLocation>
</comment>
<evidence type="ECO:0000256" key="4">
    <source>
        <dbReference type="ARBA" id="ARBA00022729"/>
    </source>
</evidence>
<dbReference type="AlphaFoldDB" id="A0A1H5S8S2"/>
<evidence type="ECO:0000313" key="8">
    <source>
        <dbReference type="Proteomes" id="UP000236721"/>
    </source>
</evidence>
<keyword evidence="8" id="KW-1185">Reference proteome</keyword>
<dbReference type="InterPro" id="IPR000914">
    <property type="entry name" value="SBP_5_dom"/>
</dbReference>
<dbReference type="Gene3D" id="3.40.190.10">
    <property type="entry name" value="Periplasmic binding protein-like II"/>
    <property type="match status" value="1"/>
</dbReference>
<dbReference type="Proteomes" id="UP000236721">
    <property type="component" value="Unassembled WGS sequence"/>
</dbReference>
<evidence type="ECO:0000256" key="1">
    <source>
        <dbReference type="ARBA" id="ARBA00004196"/>
    </source>
</evidence>
<keyword evidence="3" id="KW-0813">Transport</keyword>
<evidence type="ECO:0000256" key="2">
    <source>
        <dbReference type="ARBA" id="ARBA00005695"/>
    </source>
</evidence>
<evidence type="ECO:0000259" key="6">
    <source>
        <dbReference type="Pfam" id="PF00496"/>
    </source>
</evidence>
<organism evidence="7 8">
    <name type="scientific">Vibrio hangzhouensis</name>
    <dbReference type="NCBI Taxonomy" id="462991"/>
    <lineage>
        <taxon>Bacteria</taxon>
        <taxon>Pseudomonadati</taxon>
        <taxon>Pseudomonadota</taxon>
        <taxon>Gammaproteobacteria</taxon>
        <taxon>Vibrionales</taxon>
        <taxon>Vibrionaceae</taxon>
        <taxon>Vibrio</taxon>
    </lineage>
</organism>
<proteinExistence type="inferred from homology"/>
<dbReference type="RefSeq" id="WP_103878507.1">
    <property type="nucleotide sequence ID" value="NZ_FNVG01000001.1"/>
</dbReference>
<dbReference type="PANTHER" id="PTHR30290:SF10">
    <property type="entry name" value="PERIPLASMIC OLIGOPEPTIDE-BINDING PROTEIN-RELATED"/>
    <property type="match status" value="1"/>
</dbReference>
<feature type="chain" id="PRO_5009283806" evidence="5">
    <location>
        <begin position="25"/>
        <end position="541"/>
    </location>
</feature>
<reference evidence="8" key="1">
    <citation type="submission" date="2016-10" db="EMBL/GenBank/DDBJ databases">
        <authorList>
            <person name="Varghese N."/>
            <person name="Submissions S."/>
        </authorList>
    </citation>
    <scope>NUCLEOTIDE SEQUENCE [LARGE SCALE GENOMIC DNA]</scope>
    <source>
        <strain evidence="8">CGMCC 1.7062</strain>
    </source>
</reference>
<keyword evidence="4 5" id="KW-0732">Signal</keyword>
<dbReference type="SUPFAM" id="SSF53850">
    <property type="entry name" value="Periplasmic binding protein-like II"/>
    <property type="match status" value="1"/>
</dbReference>
<name>A0A1H5S8S2_9VIBR</name>
<gene>
    <name evidence="7" type="ORF">SAMN04488244_101262</name>
</gene>
<dbReference type="PROSITE" id="PS01040">
    <property type="entry name" value="SBP_BACTERIAL_5"/>
    <property type="match status" value="1"/>
</dbReference>
<dbReference type="InterPro" id="IPR039424">
    <property type="entry name" value="SBP_5"/>
</dbReference>
<comment type="similarity">
    <text evidence="2">Belongs to the bacterial solute-binding protein 5 family.</text>
</comment>
<accession>A0A1H5S8S2</accession>